<dbReference type="GO" id="GO:0003755">
    <property type="term" value="F:peptidyl-prolyl cis-trans isomerase activity"/>
    <property type="evidence" value="ECO:0007669"/>
    <property type="project" value="UniProtKB-EC"/>
</dbReference>
<evidence type="ECO:0000256" key="4">
    <source>
        <dbReference type="ARBA" id="ARBA00023235"/>
    </source>
</evidence>
<reference evidence="9" key="1">
    <citation type="journal article" date="2019" name="Int. J. Syst. Evol. Microbiol.">
        <title>The Global Catalogue of Microorganisms (GCM) 10K type strain sequencing project: providing services to taxonomists for standard genome sequencing and annotation.</title>
        <authorList>
            <consortium name="The Broad Institute Genomics Platform"/>
            <consortium name="The Broad Institute Genome Sequencing Center for Infectious Disease"/>
            <person name="Wu L."/>
            <person name="Ma J."/>
        </authorList>
    </citation>
    <scope>NUCLEOTIDE SEQUENCE [LARGE SCALE GENOMIC DNA]</scope>
    <source>
        <strain evidence="9">KCTC 42662</strain>
    </source>
</reference>
<dbReference type="Pfam" id="PF00254">
    <property type="entry name" value="FKBP_C"/>
    <property type="match status" value="1"/>
</dbReference>
<gene>
    <name evidence="8" type="ORF">ACFSR5_06940</name>
</gene>
<dbReference type="InterPro" id="IPR036944">
    <property type="entry name" value="PPIase_FKBP_N_sf"/>
</dbReference>
<dbReference type="RefSeq" id="WP_380902076.1">
    <property type="nucleotide sequence ID" value="NZ_JBHUEG010000007.1"/>
</dbReference>
<evidence type="ECO:0000256" key="2">
    <source>
        <dbReference type="ARBA" id="ARBA00006577"/>
    </source>
</evidence>
<proteinExistence type="inferred from homology"/>
<keyword evidence="3 5" id="KW-0697">Rotamase</keyword>
<evidence type="ECO:0000313" key="8">
    <source>
        <dbReference type="EMBL" id="MFD2547379.1"/>
    </source>
</evidence>
<organism evidence="8 9">
    <name type="scientific">Sphingobacterium suaedae</name>
    <dbReference type="NCBI Taxonomy" id="1686402"/>
    <lineage>
        <taxon>Bacteria</taxon>
        <taxon>Pseudomonadati</taxon>
        <taxon>Bacteroidota</taxon>
        <taxon>Sphingobacteriia</taxon>
        <taxon>Sphingobacteriales</taxon>
        <taxon>Sphingobacteriaceae</taxon>
        <taxon>Sphingobacterium</taxon>
    </lineage>
</organism>
<accession>A0ABW5KEJ9</accession>
<dbReference type="InterPro" id="IPR000774">
    <property type="entry name" value="PPIase_FKBP_N"/>
</dbReference>
<dbReference type="SUPFAM" id="SSF54534">
    <property type="entry name" value="FKBP-like"/>
    <property type="match status" value="1"/>
</dbReference>
<feature type="domain" description="PPIase FKBP-type" evidence="7">
    <location>
        <begin position="134"/>
        <end position="220"/>
    </location>
</feature>
<dbReference type="PANTHER" id="PTHR43811:SF19">
    <property type="entry name" value="39 KDA FK506-BINDING NUCLEAR PROTEIN"/>
    <property type="match status" value="1"/>
</dbReference>
<evidence type="ECO:0000313" key="9">
    <source>
        <dbReference type="Proteomes" id="UP001597545"/>
    </source>
</evidence>
<evidence type="ECO:0000256" key="5">
    <source>
        <dbReference type="PROSITE-ProRule" id="PRU00277"/>
    </source>
</evidence>
<comment type="catalytic activity">
    <reaction evidence="1 5 6">
        <text>[protein]-peptidylproline (omega=180) = [protein]-peptidylproline (omega=0)</text>
        <dbReference type="Rhea" id="RHEA:16237"/>
        <dbReference type="Rhea" id="RHEA-COMP:10747"/>
        <dbReference type="Rhea" id="RHEA-COMP:10748"/>
        <dbReference type="ChEBI" id="CHEBI:83833"/>
        <dbReference type="ChEBI" id="CHEBI:83834"/>
        <dbReference type="EC" id="5.2.1.8"/>
    </reaction>
</comment>
<keyword evidence="4 5" id="KW-0413">Isomerase</keyword>
<dbReference type="Proteomes" id="UP001597545">
    <property type="component" value="Unassembled WGS sequence"/>
</dbReference>
<dbReference type="InterPro" id="IPR046357">
    <property type="entry name" value="PPIase_dom_sf"/>
</dbReference>
<sequence length="226" mass="24652">MRKFGYAVVALTMTQVYGAKAQVLKNNIDSVSYALGMDVGSSLTNNGVMINPENFLKGVTDATKENPRLIEQEEGMRIIKAAFAKAAEEKIKVFKEEETAFFENIKNKAGVKHLQDGLYYEVVKESAGAKPADTSEVIVHYKGTLANGKVFDNSYDRGEPLEISLDNVIQGWKLSIPVMSVGSIYKFYIPSALGYGQRGAGADIPPYSPLVFEIELVGIKEANAGN</sequence>
<keyword evidence="9" id="KW-1185">Reference proteome</keyword>
<dbReference type="PANTHER" id="PTHR43811">
    <property type="entry name" value="FKBP-TYPE PEPTIDYL-PROLYL CIS-TRANS ISOMERASE FKPA"/>
    <property type="match status" value="1"/>
</dbReference>
<comment type="similarity">
    <text evidence="2 6">Belongs to the FKBP-type PPIase family.</text>
</comment>
<name>A0ABW5KEJ9_9SPHI</name>
<comment type="caution">
    <text evidence="8">The sequence shown here is derived from an EMBL/GenBank/DDBJ whole genome shotgun (WGS) entry which is preliminary data.</text>
</comment>
<protein>
    <recommendedName>
        <fullName evidence="6">Peptidyl-prolyl cis-trans isomerase</fullName>
        <ecNumber evidence="6">5.2.1.8</ecNumber>
    </recommendedName>
</protein>
<dbReference type="EC" id="5.2.1.8" evidence="6"/>
<evidence type="ECO:0000259" key="7">
    <source>
        <dbReference type="PROSITE" id="PS50059"/>
    </source>
</evidence>
<evidence type="ECO:0000256" key="1">
    <source>
        <dbReference type="ARBA" id="ARBA00000971"/>
    </source>
</evidence>
<evidence type="ECO:0000256" key="3">
    <source>
        <dbReference type="ARBA" id="ARBA00023110"/>
    </source>
</evidence>
<dbReference type="Gene3D" id="3.10.50.40">
    <property type="match status" value="1"/>
</dbReference>
<dbReference type="Pfam" id="PF01346">
    <property type="entry name" value="FKBP_N"/>
    <property type="match status" value="1"/>
</dbReference>
<evidence type="ECO:0000256" key="6">
    <source>
        <dbReference type="RuleBase" id="RU003915"/>
    </source>
</evidence>
<dbReference type="InterPro" id="IPR001179">
    <property type="entry name" value="PPIase_FKBP_dom"/>
</dbReference>
<dbReference type="PROSITE" id="PS50059">
    <property type="entry name" value="FKBP_PPIASE"/>
    <property type="match status" value="1"/>
</dbReference>
<dbReference type="EMBL" id="JBHULR010000003">
    <property type="protein sequence ID" value="MFD2547379.1"/>
    <property type="molecule type" value="Genomic_DNA"/>
</dbReference>
<dbReference type="Gene3D" id="1.10.287.460">
    <property type="entry name" value="Peptidyl-prolyl cis-trans isomerase, FKBP-type, N-terminal domain"/>
    <property type="match status" value="1"/>
</dbReference>